<dbReference type="Gene3D" id="1.10.730.10">
    <property type="entry name" value="Isoleucyl-tRNA Synthetase, Domain 1"/>
    <property type="match status" value="1"/>
</dbReference>
<keyword evidence="3" id="KW-0436">Ligase</keyword>
<dbReference type="InterPro" id="IPR013155">
    <property type="entry name" value="M/V/L/I-tRNA-synth_anticd-bd"/>
</dbReference>
<sequence>PWEQGGNWDDSGINGMWRWLNRVWNLVLEEPQAQAETEQATLKELRHLTHKTIKKVTNDLEKFRFNTMLAALMEFTNHLIKTKDKTAGSTAWQEAIDALLLLLAPTAPHLAEELWALTGHPYSIHNQGFPTWDEGLAAEEEITLVIQVNGKVRHRVMVPASITEAEAQQIALSQERVKSYLKDRKVS</sequence>
<keyword evidence="6" id="KW-0648">Protein biosynthesis</keyword>
<name>X1MP51_9ZZZZ</name>
<dbReference type="PANTHER" id="PTHR43740:SF2">
    <property type="entry name" value="LEUCINE--TRNA LIGASE, MITOCHONDRIAL"/>
    <property type="match status" value="1"/>
</dbReference>
<dbReference type="GO" id="GO:0006429">
    <property type="term" value="P:leucyl-tRNA aminoacylation"/>
    <property type="evidence" value="ECO:0007669"/>
    <property type="project" value="InterPro"/>
</dbReference>
<proteinExistence type="inferred from homology"/>
<dbReference type="InterPro" id="IPR002302">
    <property type="entry name" value="Leu-tRNA-ligase"/>
</dbReference>
<gene>
    <name evidence="10" type="ORF">S06H3_23524</name>
</gene>
<evidence type="ECO:0000256" key="6">
    <source>
        <dbReference type="ARBA" id="ARBA00022917"/>
    </source>
</evidence>
<dbReference type="SUPFAM" id="SSF47323">
    <property type="entry name" value="Anticodon-binding domain of a subclass of class I aminoacyl-tRNA synthetases"/>
    <property type="match status" value="1"/>
</dbReference>
<evidence type="ECO:0000256" key="7">
    <source>
        <dbReference type="ARBA" id="ARBA00023146"/>
    </source>
</evidence>
<evidence type="ECO:0000256" key="2">
    <source>
        <dbReference type="ARBA" id="ARBA00013164"/>
    </source>
</evidence>
<keyword evidence="5" id="KW-0067">ATP-binding</keyword>
<dbReference type="PANTHER" id="PTHR43740">
    <property type="entry name" value="LEUCYL-TRNA SYNTHETASE"/>
    <property type="match status" value="1"/>
</dbReference>
<evidence type="ECO:0000256" key="1">
    <source>
        <dbReference type="ARBA" id="ARBA00005594"/>
    </source>
</evidence>
<dbReference type="Pfam" id="PF08264">
    <property type="entry name" value="Anticodon_1"/>
    <property type="match status" value="1"/>
</dbReference>
<comment type="caution">
    <text evidence="10">The sequence shown here is derived from an EMBL/GenBank/DDBJ whole genome shotgun (WGS) entry which is preliminary data.</text>
</comment>
<dbReference type="GO" id="GO:0005829">
    <property type="term" value="C:cytosol"/>
    <property type="evidence" value="ECO:0007669"/>
    <property type="project" value="TreeGrafter"/>
</dbReference>
<evidence type="ECO:0000259" key="9">
    <source>
        <dbReference type="Pfam" id="PF08264"/>
    </source>
</evidence>
<dbReference type="GO" id="GO:0005524">
    <property type="term" value="F:ATP binding"/>
    <property type="evidence" value="ECO:0007669"/>
    <property type="project" value="UniProtKB-KW"/>
</dbReference>
<evidence type="ECO:0000256" key="3">
    <source>
        <dbReference type="ARBA" id="ARBA00022598"/>
    </source>
</evidence>
<feature type="non-terminal residue" evidence="10">
    <location>
        <position position="187"/>
    </location>
</feature>
<organism evidence="10">
    <name type="scientific">marine sediment metagenome</name>
    <dbReference type="NCBI Taxonomy" id="412755"/>
    <lineage>
        <taxon>unclassified sequences</taxon>
        <taxon>metagenomes</taxon>
        <taxon>ecological metagenomes</taxon>
    </lineage>
</organism>
<dbReference type="FunFam" id="1.10.730.10:FF:000002">
    <property type="entry name" value="Leucine--tRNA ligase"/>
    <property type="match status" value="1"/>
</dbReference>
<reference evidence="10" key="1">
    <citation type="journal article" date="2014" name="Front. Microbiol.">
        <title>High frequency of phylogenetically diverse reductive dehalogenase-homologous genes in deep subseafloor sedimentary metagenomes.</title>
        <authorList>
            <person name="Kawai M."/>
            <person name="Futagami T."/>
            <person name="Toyoda A."/>
            <person name="Takaki Y."/>
            <person name="Nishi S."/>
            <person name="Hori S."/>
            <person name="Arai W."/>
            <person name="Tsubouchi T."/>
            <person name="Morono Y."/>
            <person name="Uchiyama I."/>
            <person name="Ito T."/>
            <person name="Fujiyama A."/>
            <person name="Inagaki F."/>
            <person name="Takami H."/>
        </authorList>
    </citation>
    <scope>NUCLEOTIDE SEQUENCE</scope>
    <source>
        <strain evidence="10">Expedition CK06-06</strain>
    </source>
</reference>
<protein>
    <recommendedName>
        <fullName evidence="2">leucine--tRNA ligase</fullName>
        <ecNumber evidence="2">6.1.1.4</ecNumber>
    </recommendedName>
</protein>
<keyword evidence="7" id="KW-0030">Aminoacyl-tRNA synthetase</keyword>
<evidence type="ECO:0000256" key="8">
    <source>
        <dbReference type="ARBA" id="ARBA00047469"/>
    </source>
</evidence>
<evidence type="ECO:0000256" key="5">
    <source>
        <dbReference type="ARBA" id="ARBA00022840"/>
    </source>
</evidence>
<dbReference type="EMBL" id="BARV01012804">
    <property type="protein sequence ID" value="GAI08159.1"/>
    <property type="molecule type" value="Genomic_DNA"/>
</dbReference>
<accession>X1MP51</accession>
<feature type="non-terminal residue" evidence="10">
    <location>
        <position position="1"/>
    </location>
</feature>
<dbReference type="GO" id="GO:0004823">
    <property type="term" value="F:leucine-tRNA ligase activity"/>
    <property type="evidence" value="ECO:0007669"/>
    <property type="project" value="UniProtKB-EC"/>
</dbReference>
<dbReference type="EC" id="6.1.1.4" evidence="2"/>
<comment type="similarity">
    <text evidence="1">Belongs to the class-I aminoacyl-tRNA synthetase family.</text>
</comment>
<evidence type="ECO:0000313" key="10">
    <source>
        <dbReference type="EMBL" id="GAI08159.1"/>
    </source>
</evidence>
<keyword evidence="4" id="KW-0547">Nucleotide-binding</keyword>
<feature type="domain" description="Methionyl/Valyl/Leucyl/Isoleucyl-tRNA synthetase anticodon-binding" evidence="9">
    <location>
        <begin position="43"/>
        <end position="163"/>
    </location>
</feature>
<comment type="catalytic activity">
    <reaction evidence="8">
        <text>tRNA(Leu) + L-leucine + ATP = L-leucyl-tRNA(Leu) + AMP + diphosphate</text>
        <dbReference type="Rhea" id="RHEA:11688"/>
        <dbReference type="Rhea" id="RHEA-COMP:9613"/>
        <dbReference type="Rhea" id="RHEA-COMP:9622"/>
        <dbReference type="ChEBI" id="CHEBI:30616"/>
        <dbReference type="ChEBI" id="CHEBI:33019"/>
        <dbReference type="ChEBI" id="CHEBI:57427"/>
        <dbReference type="ChEBI" id="CHEBI:78442"/>
        <dbReference type="ChEBI" id="CHEBI:78494"/>
        <dbReference type="ChEBI" id="CHEBI:456215"/>
        <dbReference type="EC" id="6.1.1.4"/>
    </reaction>
</comment>
<evidence type="ECO:0000256" key="4">
    <source>
        <dbReference type="ARBA" id="ARBA00022741"/>
    </source>
</evidence>
<dbReference type="InterPro" id="IPR009080">
    <property type="entry name" value="tRNAsynth_Ia_anticodon-bd"/>
</dbReference>
<dbReference type="AlphaFoldDB" id="X1MP51"/>
<dbReference type="CDD" id="cd07958">
    <property type="entry name" value="Anticodon_Ia_Leu_BEm"/>
    <property type="match status" value="1"/>
</dbReference>